<dbReference type="PANTHER" id="PTHR35169:SF1">
    <property type="entry name" value="PROLYL 4-HYDROXYLASE ALPHA SUBUNIT FE(2+) 2OG DIOXYGENASE DOMAIN-CONTAINING PROTEIN"/>
    <property type="match status" value="1"/>
</dbReference>
<protein>
    <recommendedName>
        <fullName evidence="3">Prolyl 4-hydroxylase alpha subunit Fe(2+) 2OG dioxygenase domain-containing protein</fullName>
    </recommendedName>
</protein>
<dbReference type="Gene3D" id="2.60.120.620">
    <property type="entry name" value="q2cbj1_9rhob like domain"/>
    <property type="match status" value="2"/>
</dbReference>
<proteinExistence type="predicted"/>
<feature type="domain" description="Prolyl 4-hydroxylase alpha subunit Fe(2+) 2OG dioxygenase" evidence="3">
    <location>
        <begin position="390"/>
        <end position="470"/>
    </location>
</feature>
<dbReference type="InterPro" id="IPR044862">
    <property type="entry name" value="Pro_4_hyd_alph_FE2OG_OXY"/>
</dbReference>
<evidence type="ECO:0000313" key="4">
    <source>
        <dbReference type="EMBL" id="PFX15757.1"/>
    </source>
</evidence>
<evidence type="ECO:0000313" key="5">
    <source>
        <dbReference type="Proteomes" id="UP000225706"/>
    </source>
</evidence>
<evidence type="ECO:0000256" key="2">
    <source>
        <dbReference type="SAM" id="SignalP"/>
    </source>
</evidence>
<feature type="compositionally biased region" description="Acidic residues" evidence="1">
    <location>
        <begin position="535"/>
        <end position="544"/>
    </location>
</feature>
<dbReference type="SUPFAM" id="SSF51197">
    <property type="entry name" value="Clavaminate synthase-like"/>
    <property type="match status" value="1"/>
</dbReference>
<dbReference type="Proteomes" id="UP000225706">
    <property type="component" value="Unassembled WGS sequence"/>
</dbReference>
<dbReference type="Pfam" id="PF13640">
    <property type="entry name" value="2OG-FeII_Oxy_3"/>
    <property type="match status" value="1"/>
</dbReference>
<evidence type="ECO:0000256" key="1">
    <source>
        <dbReference type="SAM" id="MobiDB-lite"/>
    </source>
</evidence>
<dbReference type="AlphaFoldDB" id="A0A2B4RHD1"/>
<keyword evidence="2" id="KW-0732">Signal</keyword>
<gene>
    <name evidence="4" type="ORF">AWC38_SpisGene20018</name>
</gene>
<name>A0A2B4RHD1_STYPI</name>
<sequence>MAQLEVFLMLFLFCKLSPSTADFEGDSYVLEAKDNFHFGSAEGHIEDSVLDFDLTSHLSFKYQTNDGRNIFVFDKLLKPKTLRTFLNYMTVDLGSWQFWLYEPYDDGIEELSDNIPWVNPIDCVEFSKSIMGKTIQQAVMDAIGTKDTYYPYKVRGKLMRRGDFTKLYTDANRTDDEFSAMMFLNPKWRKNDYGELYLYDDDIEIVAGAVPKFGRLVVWNSSVSYLPRPPSIAFKKGQLLLHVQFSKSKEKMLKNHAEIAASKATRQAAYDAGFIGSDKLAPNDIDIQKNFVSTSKSLEGKEIHVFDDLFETEDLDQLRAFIFKHGTYYYDDSDEGDNDSDNVQWIAGFEIDAYIKSRLWNIMRQTLKHITGRDKWFPYDISCNLIRSADHTRIHQDCEPHEDEWTYLIYLTPNWTKNDYGETAFYETMTNDNEIITEVRPKYGRAVVFQGIIPHSARPPSTNQSHARLTFVAKVSVDEFVGRHKAFREEMRHYQGLVETESMLNAMEHGLDLDPEVDETKPRNEKLSDDKEASEPDDEMEGDEINLDEIEKEEEEGFLHEEQPDHPVLQELNARLNAALQTGGLDQMRNLHRELHARHVAARQEAVKRITNLI</sequence>
<organism evidence="4 5">
    <name type="scientific">Stylophora pistillata</name>
    <name type="common">Smooth cauliflower coral</name>
    <dbReference type="NCBI Taxonomy" id="50429"/>
    <lineage>
        <taxon>Eukaryota</taxon>
        <taxon>Metazoa</taxon>
        <taxon>Cnidaria</taxon>
        <taxon>Anthozoa</taxon>
        <taxon>Hexacorallia</taxon>
        <taxon>Scleractinia</taxon>
        <taxon>Astrocoeniina</taxon>
        <taxon>Pocilloporidae</taxon>
        <taxon>Stylophora</taxon>
    </lineage>
</organism>
<accession>A0A2B4RHD1</accession>
<feature type="chain" id="PRO_5013151775" description="Prolyl 4-hydroxylase alpha subunit Fe(2+) 2OG dioxygenase domain-containing protein" evidence="2">
    <location>
        <begin position="22"/>
        <end position="614"/>
    </location>
</feature>
<dbReference type="PANTHER" id="PTHR35169">
    <property type="entry name" value="FE2OG DIOXYGENASE DOMAIN-CONTAINING PROTEIN"/>
    <property type="match status" value="1"/>
</dbReference>
<feature type="compositionally biased region" description="Basic and acidic residues" evidence="1">
    <location>
        <begin position="518"/>
        <end position="534"/>
    </location>
</feature>
<evidence type="ECO:0000259" key="3">
    <source>
        <dbReference type="Pfam" id="PF13640"/>
    </source>
</evidence>
<reference evidence="5" key="1">
    <citation type="journal article" date="2017" name="bioRxiv">
        <title>Comparative analysis of the genomes of Stylophora pistillata and Acropora digitifera provides evidence for extensive differences between species of corals.</title>
        <authorList>
            <person name="Voolstra C.R."/>
            <person name="Li Y."/>
            <person name="Liew Y.J."/>
            <person name="Baumgarten S."/>
            <person name="Zoccola D."/>
            <person name="Flot J.-F."/>
            <person name="Tambutte S."/>
            <person name="Allemand D."/>
            <person name="Aranda M."/>
        </authorList>
    </citation>
    <scope>NUCLEOTIDE SEQUENCE [LARGE SCALE GENOMIC DNA]</scope>
</reference>
<dbReference type="OrthoDB" id="200726at2759"/>
<comment type="caution">
    <text evidence="4">The sequence shown here is derived from an EMBL/GenBank/DDBJ whole genome shotgun (WGS) entry which is preliminary data.</text>
</comment>
<dbReference type="EMBL" id="LSMT01000614">
    <property type="protein sequence ID" value="PFX15757.1"/>
    <property type="molecule type" value="Genomic_DNA"/>
</dbReference>
<keyword evidence="5" id="KW-1185">Reference proteome</keyword>
<feature type="signal peptide" evidence="2">
    <location>
        <begin position="1"/>
        <end position="21"/>
    </location>
</feature>
<feature type="region of interest" description="Disordered" evidence="1">
    <location>
        <begin position="512"/>
        <end position="544"/>
    </location>
</feature>